<dbReference type="EMBL" id="CP001804">
    <property type="protein sequence ID" value="ACY17813.1"/>
    <property type="molecule type" value="Genomic_DNA"/>
</dbReference>
<gene>
    <name evidence="1" type="ordered locus">Hoch_5328</name>
</gene>
<evidence type="ECO:0000313" key="2">
    <source>
        <dbReference type="Proteomes" id="UP000001880"/>
    </source>
</evidence>
<evidence type="ECO:0000313" key="1">
    <source>
        <dbReference type="EMBL" id="ACY17813.1"/>
    </source>
</evidence>
<proteinExistence type="predicted"/>
<dbReference type="AlphaFoldDB" id="D0LXQ8"/>
<reference evidence="1 2" key="1">
    <citation type="journal article" date="2010" name="Stand. Genomic Sci.">
        <title>Complete genome sequence of Haliangium ochraceum type strain (SMP-2).</title>
        <authorList>
            <consortium name="US DOE Joint Genome Institute (JGI-PGF)"/>
            <person name="Ivanova N."/>
            <person name="Daum C."/>
            <person name="Lang E."/>
            <person name="Abt B."/>
            <person name="Kopitz M."/>
            <person name="Saunders E."/>
            <person name="Lapidus A."/>
            <person name="Lucas S."/>
            <person name="Glavina Del Rio T."/>
            <person name="Nolan M."/>
            <person name="Tice H."/>
            <person name="Copeland A."/>
            <person name="Cheng J.F."/>
            <person name="Chen F."/>
            <person name="Bruce D."/>
            <person name="Goodwin L."/>
            <person name="Pitluck S."/>
            <person name="Mavromatis K."/>
            <person name="Pati A."/>
            <person name="Mikhailova N."/>
            <person name="Chen A."/>
            <person name="Palaniappan K."/>
            <person name="Land M."/>
            <person name="Hauser L."/>
            <person name="Chang Y.J."/>
            <person name="Jeffries C.D."/>
            <person name="Detter J.C."/>
            <person name="Brettin T."/>
            <person name="Rohde M."/>
            <person name="Goker M."/>
            <person name="Bristow J."/>
            <person name="Markowitz V."/>
            <person name="Eisen J.A."/>
            <person name="Hugenholtz P."/>
            <person name="Kyrpides N.C."/>
            <person name="Klenk H.P."/>
        </authorList>
    </citation>
    <scope>NUCLEOTIDE SEQUENCE [LARGE SCALE GENOMIC DNA]</scope>
    <source>
        <strain evidence="2">DSM 14365 / CIP 107738 / JCM 11303 / AJ 13395 / SMP-2</strain>
    </source>
</reference>
<organism evidence="1 2">
    <name type="scientific">Haliangium ochraceum (strain DSM 14365 / JCM 11303 / SMP-2)</name>
    <dbReference type="NCBI Taxonomy" id="502025"/>
    <lineage>
        <taxon>Bacteria</taxon>
        <taxon>Pseudomonadati</taxon>
        <taxon>Myxococcota</taxon>
        <taxon>Polyangia</taxon>
        <taxon>Haliangiales</taxon>
        <taxon>Kofleriaceae</taxon>
        <taxon>Haliangium</taxon>
    </lineage>
</organism>
<dbReference type="HOGENOM" id="CLU_1903788_0_0_7"/>
<dbReference type="KEGG" id="hoh:Hoch_5328"/>
<sequence length="133" mass="14676">MRELIIGVFRKHQTAYRAIEALREFGFFDSQISLLARPTAQPAPGRPESTRIKLLTPPDLAELGLPAHEIQYYTRELRHEHSMVLVEARGRSLHALTVLDRLGPFERAIFRLASLPSAAPAIAAAPTTAVALG</sequence>
<keyword evidence="2" id="KW-1185">Reference proteome</keyword>
<name>D0LXQ8_HALO1</name>
<dbReference type="Proteomes" id="UP000001880">
    <property type="component" value="Chromosome"/>
</dbReference>
<accession>D0LXQ8</accession>
<protein>
    <submittedName>
        <fullName evidence="1">Uncharacterized protein</fullName>
    </submittedName>
</protein>